<dbReference type="InterPro" id="IPR001878">
    <property type="entry name" value="Znf_CCHC"/>
</dbReference>
<sequence length="132" mass="15199">MRYRQGKRGGKKNIAKAKYSNCQKMGHFARECTKPKKVRPNTSSPNSFLCSHAFVVDSLLGWIVDYHRVSACNHYIAMGKDAQEEVLGIGTYQLKLSTRRELLLSDVQYAPNIRYGFAYLFWKGLLYLRISE</sequence>
<accession>A0AAW2WFR5</accession>
<dbReference type="Pfam" id="PF00098">
    <property type="entry name" value="zf-CCHC"/>
    <property type="match status" value="1"/>
</dbReference>
<dbReference type="SUPFAM" id="SSF57756">
    <property type="entry name" value="Retrovirus zinc finger-like domains"/>
    <property type="match status" value="1"/>
</dbReference>
<reference evidence="2" key="1">
    <citation type="submission" date="2020-06" db="EMBL/GenBank/DDBJ databases">
        <authorList>
            <person name="Li T."/>
            <person name="Hu X."/>
            <person name="Zhang T."/>
            <person name="Song X."/>
            <person name="Zhang H."/>
            <person name="Dai N."/>
            <person name="Sheng W."/>
            <person name="Hou X."/>
            <person name="Wei L."/>
        </authorList>
    </citation>
    <scope>NUCLEOTIDE SEQUENCE</scope>
    <source>
        <strain evidence="2">KEN1</strain>
        <tissue evidence="2">Leaf</tissue>
    </source>
</reference>
<gene>
    <name evidence="2" type="ORF">Slati_2511800</name>
</gene>
<dbReference type="GO" id="GO:0003676">
    <property type="term" value="F:nucleic acid binding"/>
    <property type="evidence" value="ECO:0007669"/>
    <property type="project" value="InterPro"/>
</dbReference>
<dbReference type="GO" id="GO:0008270">
    <property type="term" value="F:zinc ion binding"/>
    <property type="evidence" value="ECO:0007669"/>
    <property type="project" value="InterPro"/>
</dbReference>
<comment type="caution">
    <text evidence="2">The sequence shown here is derived from an EMBL/GenBank/DDBJ whole genome shotgun (WGS) entry which is preliminary data.</text>
</comment>
<feature type="domain" description="CCHC-type" evidence="1">
    <location>
        <begin position="21"/>
        <end position="34"/>
    </location>
</feature>
<dbReference type="Gene3D" id="4.10.60.10">
    <property type="entry name" value="Zinc finger, CCHC-type"/>
    <property type="match status" value="1"/>
</dbReference>
<dbReference type="InterPro" id="IPR036875">
    <property type="entry name" value="Znf_CCHC_sf"/>
</dbReference>
<organism evidence="2">
    <name type="scientific">Sesamum latifolium</name>
    <dbReference type="NCBI Taxonomy" id="2727402"/>
    <lineage>
        <taxon>Eukaryota</taxon>
        <taxon>Viridiplantae</taxon>
        <taxon>Streptophyta</taxon>
        <taxon>Embryophyta</taxon>
        <taxon>Tracheophyta</taxon>
        <taxon>Spermatophyta</taxon>
        <taxon>Magnoliopsida</taxon>
        <taxon>eudicotyledons</taxon>
        <taxon>Gunneridae</taxon>
        <taxon>Pentapetalae</taxon>
        <taxon>asterids</taxon>
        <taxon>lamiids</taxon>
        <taxon>Lamiales</taxon>
        <taxon>Pedaliaceae</taxon>
        <taxon>Sesamum</taxon>
    </lineage>
</organism>
<dbReference type="AlphaFoldDB" id="A0AAW2WFR5"/>
<reference evidence="2" key="2">
    <citation type="journal article" date="2024" name="Plant">
        <title>Genomic evolution and insights into agronomic trait innovations of Sesamum species.</title>
        <authorList>
            <person name="Miao H."/>
            <person name="Wang L."/>
            <person name="Qu L."/>
            <person name="Liu H."/>
            <person name="Sun Y."/>
            <person name="Le M."/>
            <person name="Wang Q."/>
            <person name="Wei S."/>
            <person name="Zheng Y."/>
            <person name="Lin W."/>
            <person name="Duan Y."/>
            <person name="Cao H."/>
            <person name="Xiong S."/>
            <person name="Wang X."/>
            <person name="Wei L."/>
            <person name="Li C."/>
            <person name="Ma Q."/>
            <person name="Ju M."/>
            <person name="Zhao R."/>
            <person name="Li G."/>
            <person name="Mu C."/>
            <person name="Tian Q."/>
            <person name="Mei H."/>
            <person name="Zhang T."/>
            <person name="Gao T."/>
            <person name="Zhang H."/>
        </authorList>
    </citation>
    <scope>NUCLEOTIDE SEQUENCE</scope>
    <source>
        <strain evidence="2">KEN1</strain>
    </source>
</reference>
<evidence type="ECO:0000313" key="2">
    <source>
        <dbReference type="EMBL" id="KAL0440288.1"/>
    </source>
</evidence>
<proteinExistence type="predicted"/>
<dbReference type="EMBL" id="JACGWN010000008">
    <property type="protein sequence ID" value="KAL0440288.1"/>
    <property type="molecule type" value="Genomic_DNA"/>
</dbReference>
<protein>
    <recommendedName>
        <fullName evidence="1">CCHC-type domain-containing protein</fullName>
    </recommendedName>
</protein>
<evidence type="ECO:0000259" key="1">
    <source>
        <dbReference type="Pfam" id="PF00098"/>
    </source>
</evidence>
<name>A0AAW2WFR5_9LAMI</name>